<gene>
    <name evidence="11" type="ORF">G7K_6800-t1</name>
</gene>
<dbReference type="GO" id="GO:0006528">
    <property type="term" value="P:asparagine metabolic process"/>
    <property type="evidence" value="ECO:0007669"/>
    <property type="project" value="UniProtKB-ARBA"/>
</dbReference>
<dbReference type="EC" id="3.5.1.1" evidence="1"/>
<dbReference type="Gene3D" id="3.40.50.1170">
    <property type="entry name" value="L-asparaginase, N-terminal domain"/>
    <property type="match status" value="1"/>
</dbReference>
<evidence type="ECO:0000256" key="2">
    <source>
        <dbReference type="ARBA" id="ARBA00022737"/>
    </source>
</evidence>
<evidence type="ECO:0000313" key="11">
    <source>
        <dbReference type="EMBL" id="GAO52730.1"/>
    </source>
</evidence>
<evidence type="ECO:0000256" key="5">
    <source>
        <dbReference type="ARBA" id="ARBA00061199"/>
    </source>
</evidence>
<dbReference type="PRINTS" id="PR01415">
    <property type="entry name" value="ANKYRIN"/>
</dbReference>
<keyword evidence="3" id="KW-0378">Hydrolase</keyword>
<dbReference type="PANTHER" id="PTHR11707:SF28">
    <property type="entry name" value="60 KDA LYSOPHOSPHOLIPASE"/>
    <property type="match status" value="1"/>
</dbReference>
<dbReference type="InterPro" id="IPR041725">
    <property type="entry name" value="L-asparaginase_I"/>
</dbReference>
<feature type="domain" description="Asparaginase/glutaminase C-terminal" evidence="10">
    <location>
        <begin position="275"/>
        <end position="379"/>
    </location>
</feature>
<comment type="caution">
    <text evidence="11">The sequence shown here is derived from an EMBL/GenBank/DDBJ whole genome shotgun (WGS) entry which is preliminary data.</text>
</comment>
<keyword evidence="12" id="KW-1185">Reference proteome</keyword>
<evidence type="ECO:0000256" key="8">
    <source>
        <dbReference type="SAM" id="MobiDB-lite"/>
    </source>
</evidence>
<feature type="region of interest" description="Disordered" evidence="8">
    <location>
        <begin position="1"/>
        <end position="22"/>
    </location>
</feature>
<evidence type="ECO:0000256" key="4">
    <source>
        <dbReference type="ARBA" id="ARBA00023043"/>
    </source>
</evidence>
<dbReference type="PIRSF" id="PIRSF001220">
    <property type="entry name" value="L-ASNase_gatD"/>
    <property type="match status" value="1"/>
</dbReference>
<reference evidence="11 12" key="1">
    <citation type="journal article" date="2011" name="J. Gen. Appl. Microbiol.">
        <title>Draft genome sequencing of the enigmatic yeast Saitoella complicata.</title>
        <authorList>
            <person name="Nishida H."/>
            <person name="Hamamoto M."/>
            <person name="Sugiyama J."/>
        </authorList>
    </citation>
    <scope>NUCLEOTIDE SEQUENCE [LARGE SCALE GENOMIC DNA]</scope>
    <source>
        <strain evidence="11 12">NRRL Y-17804</strain>
    </source>
</reference>
<dbReference type="PRINTS" id="PR00139">
    <property type="entry name" value="ASNGLNASE"/>
</dbReference>
<dbReference type="Gene3D" id="1.25.40.20">
    <property type="entry name" value="Ankyrin repeat-containing domain"/>
    <property type="match status" value="1"/>
</dbReference>
<dbReference type="OMA" id="CDVGVIP"/>
<feature type="active site" evidence="7">
    <location>
        <position position="37"/>
    </location>
</feature>
<comment type="similarity">
    <text evidence="5">In the N-terminal section; belongs to the asparaginase 1 family.</text>
</comment>
<keyword evidence="4 6" id="KW-0040">ANK repeat</keyword>
<dbReference type="InterPro" id="IPR037152">
    <property type="entry name" value="L-asparaginase_N_sf"/>
</dbReference>
<dbReference type="SFLD" id="SFLDS00057">
    <property type="entry name" value="Glutaminase/Asparaginase"/>
    <property type="match status" value="1"/>
</dbReference>
<dbReference type="InterPro" id="IPR036770">
    <property type="entry name" value="Ankyrin_rpt-contain_sf"/>
</dbReference>
<name>A0A0E9NTJ6_SAICN</name>
<dbReference type="InterPro" id="IPR002110">
    <property type="entry name" value="Ankyrin_rpt"/>
</dbReference>
<dbReference type="GO" id="GO:0004067">
    <property type="term" value="F:asparaginase activity"/>
    <property type="evidence" value="ECO:0007669"/>
    <property type="project" value="UniProtKB-UniRule"/>
</dbReference>
<evidence type="ECO:0000256" key="3">
    <source>
        <dbReference type="ARBA" id="ARBA00022801"/>
    </source>
</evidence>
<dbReference type="PROSITE" id="PS00144">
    <property type="entry name" value="ASN_GLN_ASE_1"/>
    <property type="match status" value="1"/>
</dbReference>
<dbReference type="InterPro" id="IPR006034">
    <property type="entry name" value="Asparaginase/glutaminase-like"/>
</dbReference>
<dbReference type="STRING" id="698492.A0A0E9NTJ6"/>
<dbReference type="Gene3D" id="3.40.50.40">
    <property type="match status" value="1"/>
</dbReference>
<protein>
    <recommendedName>
        <fullName evidence="1">asparaginase</fullName>
        <ecNumber evidence="1">3.5.1.1</ecNumber>
    </recommendedName>
</protein>
<proteinExistence type="inferred from homology"/>
<dbReference type="Pfam" id="PF00710">
    <property type="entry name" value="Asparaginase"/>
    <property type="match status" value="1"/>
</dbReference>
<evidence type="ECO:0000256" key="1">
    <source>
        <dbReference type="ARBA" id="ARBA00012920"/>
    </source>
</evidence>
<dbReference type="PANTHER" id="PTHR11707">
    <property type="entry name" value="L-ASPARAGINASE"/>
    <property type="match status" value="1"/>
</dbReference>
<dbReference type="PIRSF" id="PIRSF500176">
    <property type="entry name" value="L_ASNase"/>
    <property type="match status" value="1"/>
</dbReference>
<dbReference type="CDD" id="cd08963">
    <property type="entry name" value="L-asparaginase_I"/>
    <property type="match status" value="1"/>
</dbReference>
<dbReference type="SMART" id="SM00248">
    <property type="entry name" value="ANK"/>
    <property type="match status" value="3"/>
</dbReference>
<evidence type="ECO:0000256" key="7">
    <source>
        <dbReference type="PROSITE-ProRule" id="PRU10099"/>
    </source>
</evidence>
<dbReference type="InterPro" id="IPR040919">
    <property type="entry name" value="Asparaginase_C"/>
</dbReference>
<dbReference type="EMBL" id="BACD03000083">
    <property type="protein sequence ID" value="GAO52730.1"/>
    <property type="molecule type" value="Genomic_DNA"/>
</dbReference>
<accession>A0A0E9NTJ6</accession>
<dbReference type="PROSITE" id="PS50297">
    <property type="entry name" value="ANK_REP_REGION"/>
    <property type="match status" value="1"/>
</dbReference>
<reference evidence="11 12" key="3">
    <citation type="journal article" date="2015" name="Genome Announc.">
        <title>Draft Genome Sequence of the Archiascomycetous Yeast Saitoella complicata.</title>
        <authorList>
            <person name="Yamauchi K."/>
            <person name="Kondo S."/>
            <person name="Hamamoto M."/>
            <person name="Takahashi Y."/>
            <person name="Ogura Y."/>
            <person name="Hayashi T."/>
            <person name="Nishida H."/>
        </authorList>
    </citation>
    <scope>NUCLEOTIDE SEQUENCE [LARGE SCALE GENOMIC DNA]</scope>
    <source>
        <strain evidence="11 12">NRRL Y-17804</strain>
    </source>
</reference>
<dbReference type="FunFam" id="3.40.50.40:FF:000001">
    <property type="entry name" value="L-asparaginase 1"/>
    <property type="match status" value="1"/>
</dbReference>
<evidence type="ECO:0000256" key="6">
    <source>
        <dbReference type="PROSITE-ProRule" id="PRU00023"/>
    </source>
</evidence>
<dbReference type="PROSITE" id="PS51732">
    <property type="entry name" value="ASN_GLN_ASE_3"/>
    <property type="match status" value="1"/>
</dbReference>
<dbReference type="PROSITE" id="PS50088">
    <property type="entry name" value="ANK_REPEAT"/>
    <property type="match status" value="1"/>
</dbReference>
<dbReference type="Pfam" id="PF17763">
    <property type="entry name" value="Asparaginase_C"/>
    <property type="match status" value="1"/>
</dbReference>
<dbReference type="SUPFAM" id="SSF53774">
    <property type="entry name" value="Glutaminase/Asparaginase"/>
    <property type="match status" value="1"/>
</dbReference>
<dbReference type="Pfam" id="PF12796">
    <property type="entry name" value="Ank_2"/>
    <property type="match status" value="1"/>
</dbReference>
<dbReference type="InterPro" id="IPR020827">
    <property type="entry name" value="Asparaginase/glutaminase_AS1"/>
</dbReference>
<dbReference type="AlphaFoldDB" id="A0A0E9NTJ6"/>
<reference evidence="11 12" key="2">
    <citation type="journal article" date="2014" name="J. Gen. Appl. Microbiol.">
        <title>The early diverging ascomycetous budding yeast Saitoella complicata has three histone deacetylases belonging to the Clr6, Hos2, and Rpd3 lineages.</title>
        <authorList>
            <person name="Nishida H."/>
            <person name="Matsumoto T."/>
            <person name="Kondo S."/>
            <person name="Hamamoto M."/>
            <person name="Yoshikawa H."/>
        </authorList>
    </citation>
    <scope>NUCLEOTIDE SEQUENCE [LARGE SCALE GENOMIC DNA]</scope>
    <source>
        <strain evidence="11 12">NRRL Y-17804</strain>
    </source>
</reference>
<dbReference type="InterPro" id="IPR027473">
    <property type="entry name" value="L-asparaginase_C"/>
</dbReference>
<evidence type="ECO:0000313" key="12">
    <source>
        <dbReference type="Proteomes" id="UP000033140"/>
    </source>
</evidence>
<feature type="repeat" description="ANK" evidence="6">
    <location>
        <begin position="458"/>
        <end position="490"/>
    </location>
</feature>
<sequence length="529" mass="57606">MKPRTLSSQSTTSPGTGFTRNPLSTTSRVLIIYTGGTIGMARSPNGYAPVPNYLESKLAGHTEFNDPEYLASMKIRDGEEETFRVVKPDGRVERKRVLCTPESAYGKRVMYSILEYDELLDSSSITRKEWNTIATSIAQNYRSFDAFLILHGTDSMAYTSSALSFMLENLGKTVILTGSQVPLSELRNDARDNLLASLVLCGHWMIPEVGLFFHHRLFRGNRVTKVSAVGFDAFQSEPNCAPLVRVGIDIEVNWDLILRQTTPAPFRVQSINDVQVLCLRLFPGISAMMVRSMVTSAPLAGMVIETFGAGNAPGDPELLRVFKDVVESGIVVVNCTQCQNGMVSPVYATGLALARVGVVAGSDMTTESALTKLSYLLSIAPKLPSSEVATLMSQSIRGELTNSPDGPQFHPPHQSAPISDFYRLMLAISQSNLPLIKSIVDSCTPEDQTLLLNTYDYNGLTPLHLASKLGHEEVVGYLLEKGVSVHARTGGDGHTALWLAEEGGWRGVVGLLVGIGAHLHVEEVPVDYQ</sequence>
<keyword evidence="2" id="KW-0677">Repeat</keyword>
<organism evidence="11 12">
    <name type="scientific">Saitoella complicata (strain BCRC 22490 / CBS 7301 / JCM 7358 / NBRC 10748 / NRRL Y-17804)</name>
    <dbReference type="NCBI Taxonomy" id="698492"/>
    <lineage>
        <taxon>Eukaryota</taxon>
        <taxon>Fungi</taxon>
        <taxon>Dikarya</taxon>
        <taxon>Ascomycota</taxon>
        <taxon>Taphrinomycotina</taxon>
        <taxon>Taphrinomycotina incertae sedis</taxon>
        <taxon>Saitoella</taxon>
    </lineage>
</organism>
<dbReference type="SMART" id="SM00870">
    <property type="entry name" value="Asparaginase"/>
    <property type="match status" value="1"/>
</dbReference>
<evidence type="ECO:0000259" key="9">
    <source>
        <dbReference type="Pfam" id="PF00710"/>
    </source>
</evidence>
<dbReference type="FunFam" id="3.40.50.1170:FF:000003">
    <property type="entry name" value="60 kDa lysophospholipase"/>
    <property type="match status" value="1"/>
</dbReference>
<evidence type="ECO:0000259" key="10">
    <source>
        <dbReference type="Pfam" id="PF17763"/>
    </source>
</evidence>
<feature type="domain" description="L-asparaginase N-terminal" evidence="9">
    <location>
        <begin position="28"/>
        <end position="256"/>
    </location>
</feature>
<dbReference type="Proteomes" id="UP000033140">
    <property type="component" value="Unassembled WGS sequence"/>
</dbReference>
<dbReference type="InterPro" id="IPR027474">
    <property type="entry name" value="L-asparaginase_N"/>
</dbReference>
<dbReference type="InterPro" id="IPR036152">
    <property type="entry name" value="Asp/glu_Ase-like_sf"/>
</dbReference>
<dbReference type="SUPFAM" id="SSF48403">
    <property type="entry name" value="Ankyrin repeat"/>
    <property type="match status" value="1"/>
</dbReference>